<dbReference type="InterPro" id="IPR044992">
    <property type="entry name" value="ChyE-like"/>
</dbReference>
<dbReference type="CDD" id="cd01741">
    <property type="entry name" value="GATase1_1"/>
    <property type="match status" value="1"/>
</dbReference>
<dbReference type="SUPFAM" id="SSF52317">
    <property type="entry name" value="Class I glutamine amidotransferase-like"/>
    <property type="match status" value="1"/>
</dbReference>
<dbReference type="EMBL" id="CP080590">
    <property type="protein sequence ID" value="QYO76104.1"/>
    <property type="molecule type" value="Genomic_DNA"/>
</dbReference>
<dbReference type="Pfam" id="PF00117">
    <property type="entry name" value="GATase"/>
    <property type="match status" value="1"/>
</dbReference>
<dbReference type="RefSeq" id="WP_220304595.1">
    <property type="nucleotide sequence ID" value="NZ_CP080590.1"/>
</dbReference>
<evidence type="ECO:0000313" key="2">
    <source>
        <dbReference type="EMBL" id="QYO76104.1"/>
    </source>
</evidence>
<dbReference type="InterPro" id="IPR017926">
    <property type="entry name" value="GATASE"/>
</dbReference>
<dbReference type="Gene3D" id="3.40.50.880">
    <property type="match status" value="1"/>
</dbReference>
<organism evidence="2 3">
    <name type="scientific">Devosia salina</name>
    <dbReference type="NCBI Taxonomy" id="2860336"/>
    <lineage>
        <taxon>Bacteria</taxon>
        <taxon>Pseudomonadati</taxon>
        <taxon>Pseudomonadota</taxon>
        <taxon>Alphaproteobacteria</taxon>
        <taxon>Hyphomicrobiales</taxon>
        <taxon>Devosiaceae</taxon>
        <taxon>Devosia</taxon>
    </lineage>
</organism>
<dbReference type="PANTHER" id="PTHR42695:SF5">
    <property type="entry name" value="GLUTAMINE AMIDOTRANSFERASE YLR126C-RELATED"/>
    <property type="match status" value="1"/>
</dbReference>
<accession>A0ABX8WEN8</accession>
<sequence>MKLTIVQTGAVPAPLQPHFIEYRLMFREMFASTGADFDYQDINVEAGDSLPDPAGLEGIVLTGSPAGVYEDHAWLPPLRDFIRGAYAAGTPMVGICFGHQIMADALGGDVRKSERGWGMGRHQYAVQQRPAFMADAPETLMVACSHQDQVITPPPGAAVILGSPFAPNAGLLYSTGRALSFQPHPEFEDDYARALVELRRGRAPDDVIERALASFATPSDSALVRGYITRFFEGAR</sequence>
<feature type="domain" description="Glutamine amidotransferase" evidence="1">
    <location>
        <begin position="53"/>
        <end position="188"/>
    </location>
</feature>
<reference evidence="2 3" key="1">
    <citation type="submission" date="2021-08" db="EMBL/GenBank/DDBJ databases">
        <title>Devosia salina sp. nov., isolated from the South China Sea sediment.</title>
        <authorList>
            <person name="Zhou Z."/>
        </authorList>
    </citation>
    <scope>NUCLEOTIDE SEQUENCE [LARGE SCALE GENOMIC DNA]</scope>
    <source>
        <strain evidence="2 3">SCS-3</strain>
    </source>
</reference>
<dbReference type="PROSITE" id="PS51273">
    <property type="entry name" value="GATASE_TYPE_1"/>
    <property type="match status" value="1"/>
</dbReference>
<evidence type="ECO:0000259" key="1">
    <source>
        <dbReference type="Pfam" id="PF00117"/>
    </source>
</evidence>
<dbReference type="InterPro" id="IPR029062">
    <property type="entry name" value="Class_I_gatase-like"/>
</dbReference>
<proteinExistence type="predicted"/>
<evidence type="ECO:0000313" key="3">
    <source>
        <dbReference type="Proteomes" id="UP000825799"/>
    </source>
</evidence>
<keyword evidence="3" id="KW-1185">Reference proteome</keyword>
<gene>
    <name evidence="2" type="ORF">K1X15_15995</name>
</gene>
<protein>
    <submittedName>
        <fullName evidence="2">Type 1 glutamine amidotransferase</fullName>
    </submittedName>
</protein>
<dbReference type="Proteomes" id="UP000825799">
    <property type="component" value="Chromosome"/>
</dbReference>
<name>A0ABX8WEN8_9HYPH</name>
<dbReference type="PANTHER" id="PTHR42695">
    <property type="entry name" value="GLUTAMINE AMIDOTRANSFERASE YLR126C-RELATED"/>
    <property type="match status" value="1"/>
</dbReference>
<keyword evidence="2" id="KW-0315">Glutamine amidotransferase</keyword>